<dbReference type="PhylomeDB" id="A0A022RH51"/>
<dbReference type="InterPro" id="IPR008974">
    <property type="entry name" value="TRAF-like"/>
</dbReference>
<dbReference type="Pfam" id="PF22486">
    <property type="entry name" value="MATH_2"/>
    <property type="match status" value="1"/>
</dbReference>
<proteinExistence type="predicted"/>
<dbReference type="CDD" id="cd00121">
    <property type="entry name" value="MATH"/>
    <property type="match status" value="1"/>
</dbReference>
<evidence type="ECO:0000313" key="2">
    <source>
        <dbReference type="EMBL" id="EYU39501.1"/>
    </source>
</evidence>
<organism evidence="2 3">
    <name type="scientific">Erythranthe guttata</name>
    <name type="common">Yellow monkey flower</name>
    <name type="synonym">Mimulus guttatus</name>
    <dbReference type="NCBI Taxonomy" id="4155"/>
    <lineage>
        <taxon>Eukaryota</taxon>
        <taxon>Viridiplantae</taxon>
        <taxon>Streptophyta</taxon>
        <taxon>Embryophyta</taxon>
        <taxon>Tracheophyta</taxon>
        <taxon>Spermatophyta</taxon>
        <taxon>Magnoliopsida</taxon>
        <taxon>eudicotyledons</taxon>
        <taxon>Gunneridae</taxon>
        <taxon>Pentapetalae</taxon>
        <taxon>asterids</taxon>
        <taxon>lamiids</taxon>
        <taxon>Lamiales</taxon>
        <taxon>Phrymaceae</taxon>
        <taxon>Erythranthe</taxon>
    </lineage>
</organism>
<dbReference type="eggNOG" id="KOG1987">
    <property type="taxonomic scope" value="Eukaryota"/>
</dbReference>
<dbReference type="PROSITE" id="PS50144">
    <property type="entry name" value="MATH"/>
    <property type="match status" value="1"/>
</dbReference>
<sequence length="182" mass="21040">MSLSNRRLIIYPSGKEKDYDHISVYLAVVETSSLPENWEFNAIFTIFLYNQIYDKYLCFRVKRSRLFNKTKSEWGFPKFMALMKMKLYRKGDSSSVDTLLKICLVCVSAYTFATHQKVKADSNARLIGKSKSTTITLSSRDNHFALEFFIFAVSHWFTSSKKSYGTTYTSLDGLMIFISNSI</sequence>
<evidence type="ECO:0000259" key="1">
    <source>
        <dbReference type="PROSITE" id="PS50144"/>
    </source>
</evidence>
<dbReference type="SUPFAM" id="SSF49599">
    <property type="entry name" value="TRAF domain-like"/>
    <property type="match status" value="1"/>
</dbReference>
<dbReference type="Gene3D" id="2.60.210.10">
    <property type="entry name" value="Apoptosis, Tumor Necrosis Factor Receptor Associated Protein 2, Chain A"/>
    <property type="match status" value="1"/>
</dbReference>
<gene>
    <name evidence="2" type="ORF">MIMGU_mgv1a018517mg</name>
</gene>
<keyword evidence="3" id="KW-1185">Reference proteome</keyword>
<dbReference type="EMBL" id="KI630443">
    <property type="protein sequence ID" value="EYU39501.1"/>
    <property type="molecule type" value="Genomic_DNA"/>
</dbReference>
<dbReference type="AlphaFoldDB" id="A0A022RH51"/>
<protein>
    <recommendedName>
        <fullName evidence="1">MATH domain-containing protein</fullName>
    </recommendedName>
</protein>
<dbReference type="PANTHER" id="PTHR46162">
    <property type="entry name" value="TRAF-LIKE FAMILY PROTEIN"/>
    <property type="match status" value="1"/>
</dbReference>
<dbReference type="InterPro" id="IPR002083">
    <property type="entry name" value="MATH/TRAF_dom"/>
</dbReference>
<accession>A0A022RH51</accession>
<dbReference type="Proteomes" id="UP000030748">
    <property type="component" value="Unassembled WGS sequence"/>
</dbReference>
<feature type="domain" description="MATH" evidence="1">
    <location>
        <begin position="1"/>
        <end position="100"/>
    </location>
</feature>
<reference evidence="2 3" key="1">
    <citation type="journal article" date="2013" name="Proc. Natl. Acad. Sci. U.S.A.">
        <title>Fine-scale variation in meiotic recombination in Mimulus inferred from population shotgun sequencing.</title>
        <authorList>
            <person name="Hellsten U."/>
            <person name="Wright K.M."/>
            <person name="Jenkins J."/>
            <person name="Shu S."/>
            <person name="Yuan Y."/>
            <person name="Wessler S.R."/>
            <person name="Schmutz J."/>
            <person name="Willis J.H."/>
            <person name="Rokhsar D.S."/>
        </authorList>
    </citation>
    <scope>NUCLEOTIDE SEQUENCE [LARGE SCALE GENOMIC DNA]</scope>
    <source>
        <strain evidence="3">cv. DUN x IM62</strain>
    </source>
</reference>
<name>A0A022RH51_ERYGU</name>
<evidence type="ECO:0000313" key="3">
    <source>
        <dbReference type="Proteomes" id="UP000030748"/>
    </source>
</evidence>
<dbReference type="PANTHER" id="PTHR46162:SF20">
    <property type="entry name" value="UBIQUITIN CARBOXYL-TERMINAL HYDROLASE 7-LIKE ISOFORM X1"/>
    <property type="match status" value="1"/>
</dbReference>